<evidence type="ECO:0000313" key="1">
    <source>
        <dbReference type="Proteomes" id="UP000887565"/>
    </source>
</evidence>
<accession>A0A915KHS0</accession>
<dbReference type="WBParaSite" id="nRc.2.0.1.t38384-RA">
    <property type="protein sequence ID" value="nRc.2.0.1.t38384-RA"/>
    <property type="gene ID" value="nRc.2.0.1.g38384"/>
</dbReference>
<sequence>MPLAALVASPCSAAEYAFVNDLLLRHTQNMNSETRAIFYDCMWYHTDSNPRSRLTDWMNRIPEHKPSFASDPGTYVCNRFALHPIIFNEEFNMEMTVEEIEIDESDYTANPHSRFHLYSTFIAIIYFQNRFSFPAPVYAYPMPTTASVHTLTAKELLDRPTGVDAKPADEELLDTPIFDLNIAKLPPSTDLSALPMLAAPSDITATATQITDFLKLILDEISNIAPPPMDESTHIQPVAMDTEMTTTTDQIYSMGHASHSTYHVSLSAATRYVVPRTPLDGLPQSA</sequence>
<name>A0A915KHS0_ROMCU</name>
<dbReference type="Proteomes" id="UP000887565">
    <property type="component" value="Unplaced"/>
</dbReference>
<keyword evidence="1" id="KW-1185">Reference proteome</keyword>
<reference evidence="2" key="1">
    <citation type="submission" date="2022-11" db="UniProtKB">
        <authorList>
            <consortium name="WormBaseParasite"/>
        </authorList>
    </citation>
    <scope>IDENTIFICATION</scope>
</reference>
<proteinExistence type="predicted"/>
<organism evidence="1 2">
    <name type="scientific">Romanomermis culicivorax</name>
    <name type="common">Nematode worm</name>
    <dbReference type="NCBI Taxonomy" id="13658"/>
    <lineage>
        <taxon>Eukaryota</taxon>
        <taxon>Metazoa</taxon>
        <taxon>Ecdysozoa</taxon>
        <taxon>Nematoda</taxon>
        <taxon>Enoplea</taxon>
        <taxon>Dorylaimia</taxon>
        <taxon>Mermithida</taxon>
        <taxon>Mermithoidea</taxon>
        <taxon>Mermithidae</taxon>
        <taxon>Romanomermis</taxon>
    </lineage>
</organism>
<evidence type="ECO:0000313" key="2">
    <source>
        <dbReference type="WBParaSite" id="nRc.2.0.1.t38384-RA"/>
    </source>
</evidence>
<dbReference type="AlphaFoldDB" id="A0A915KHS0"/>
<protein>
    <submittedName>
        <fullName evidence="2">Uncharacterized protein</fullName>
    </submittedName>
</protein>